<evidence type="ECO:0000313" key="1">
    <source>
        <dbReference type="EMBL" id="JAN68090.1"/>
    </source>
</evidence>
<accession>A0A0P6H182</accession>
<dbReference type="EMBL" id="GDIQ01026647">
    <property type="protein sequence ID" value="JAN68090.1"/>
    <property type="molecule type" value="Transcribed_RNA"/>
</dbReference>
<dbReference type="AlphaFoldDB" id="A0A0P6H182"/>
<protein>
    <submittedName>
        <fullName evidence="1">Uncharacterized protein</fullName>
    </submittedName>
</protein>
<sequence>MQFFKSQISVYSFCTIFVIFKQLFVFSCNKIMFFFIFKFFFSTNFLICFSCSHAAPFSSPAGKMFAIFLIWIH</sequence>
<name>A0A0P6H182_9CRUS</name>
<reference evidence="1" key="1">
    <citation type="submission" date="2015-10" db="EMBL/GenBank/DDBJ databases">
        <title>EvidentialGene: Evidence-directed Construction of Complete mRNA Transcriptomes without Genomes.</title>
        <authorList>
            <person name="Gilbert D.G."/>
        </authorList>
    </citation>
    <scope>NUCLEOTIDE SEQUENCE</scope>
</reference>
<proteinExistence type="predicted"/>
<organism evidence="1">
    <name type="scientific">Daphnia magna</name>
    <dbReference type="NCBI Taxonomy" id="35525"/>
    <lineage>
        <taxon>Eukaryota</taxon>
        <taxon>Metazoa</taxon>
        <taxon>Ecdysozoa</taxon>
        <taxon>Arthropoda</taxon>
        <taxon>Crustacea</taxon>
        <taxon>Branchiopoda</taxon>
        <taxon>Diplostraca</taxon>
        <taxon>Cladocera</taxon>
        <taxon>Anomopoda</taxon>
        <taxon>Daphniidae</taxon>
        <taxon>Daphnia</taxon>
    </lineage>
</organism>